<keyword evidence="1" id="KW-1133">Transmembrane helix</keyword>
<protein>
    <recommendedName>
        <fullName evidence="2">Reverse transcriptase domain-containing protein</fullName>
    </recommendedName>
</protein>
<dbReference type="PANTHER" id="PTHR31635">
    <property type="entry name" value="REVERSE TRANSCRIPTASE DOMAIN-CONTAINING PROTEIN-RELATED"/>
    <property type="match status" value="1"/>
</dbReference>
<sequence>MAGKLISLNVRSIKSKIRRAAIFDFLSSLGADFIALQECGLSNEEDCECAKNDWKGGISFWSGSTESKNSGVGFLFCKNVGDFVSFFVIEPGRAILVKVNYCGSIIRFVNVYAPVEKEDRAELLNKIYYFLPGVEPIIICGDFNCILKREDRKGQAGLDVTSGILKNLVSDFVLQDLWVLSKKQTEGFTFESNKCKSRIDFVFGSSEFMTKDFVLVANGFSDHKMLIVDFVLRDKNIKNKKRDWKLNADLLEDSDVVEGFKLKYAQWQKQKKKFSSVKVWWEWLKREAKNFFVNIGIKISKKKRREYNELNVKLQTMIRLRERGFDVAEEINDIKQKIKKWIENRGREIIFNARIRDIEEGEKCTRYFFKKILSKKVFIDKMENEECIEGILKKVYEFYNNLFAEKGCDVKIVEDFISLIEKRISVNDQEWVDREIDLEEVQAVIASCAKGKSPGCDGLTIEFYVKFWDILKNDFLEMIGEVFRTGELTLSQKKGVVTIIYKKGEKDKIKNYRPITLLNVDYKIIAKIFANRMKNVIAEIIGPGQVCAVPGRCIWENLYIVRDVLEDVMQRDQGIALLSLDFEKAYDRVNHDFMFTVLTRFGFSKGFINKLKVLYKNVTSEILVNGFKTEPIEVKSGVRQGCPLSPILFICSIEPLLLALQRDKIIKGVSVPGKTECIKSLGYMDDVVILCSNKESVNRVILWADIFNSAANFKLNIEKCECNVYGKWVDFENCKVKLERGNSRILGIVFSQNVSGELSWAEALEKIKKKLSMWKLRSLSIIGKVLIVKAVILPILLYVGLVFLPNYLWMRRFIREIFVFIWSSNMEKLKREIMYRELGNGGKGVPNVQQFLELKYIQFIIKLARQDKWASYFVKYGAGWILNRHRWFKTDIKKPYSFSGTRFYNVLDKIIKRWDLFKYSEVELVNINKICTDWRKQEAVCPVELVNINKICTDWRKQEAVCPVENFNSKISKEIWNMVVNKNLTNSQRDLAWALVHKCLPVKDFQYRRGLLRSPKCPREGCTENETCMHFIWNCKFAQRMWRDMGVVMKAITGLSYINYEVVMFGRGLKCARDKMSITWVIINIVKEVMWKARNLLIFKNNVLDYKQCKKMICAEMYIHYLKDKRLKGRKAETDWNIKIWNIS</sequence>
<keyword evidence="1" id="KW-0812">Transmembrane</keyword>
<dbReference type="Pfam" id="PF03372">
    <property type="entry name" value="Exo_endo_phos"/>
    <property type="match status" value="1"/>
</dbReference>
<dbReference type="SUPFAM" id="SSF56219">
    <property type="entry name" value="DNase I-like"/>
    <property type="match status" value="1"/>
</dbReference>
<dbReference type="Ensembl" id="ENSXETT00000121388">
    <property type="protein sequence ID" value="ENSXETP00000115452"/>
    <property type="gene ID" value="ENSXETG00000042840"/>
</dbReference>
<accession>A0A803K598</accession>
<dbReference type="GeneTree" id="ENSGT00940000163737"/>
<reference evidence="3" key="1">
    <citation type="journal article" date="2010" name="Science">
        <title>The genome of the Western clawed frog Xenopus tropicalis.</title>
        <authorList>
            <person name="Hellsten U."/>
            <person name="Harland R.M."/>
            <person name="Gilchrist M.J."/>
            <person name="Hendrix D."/>
            <person name="Jurka J."/>
            <person name="Kapitonov V."/>
            <person name="Ovcharenko I."/>
            <person name="Putnam N.H."/>
            <person name="Shu S."/>
            <person name="Taher L."/>
            <person name="Blitz I.L."/>
            <person name="Blumberg B."/>
            <person name="Dichmann D.S."/>
            <person name="Dubchak I."/>
            <person name="Amaya E."/>
            <person name="Detter J.C."/>
            <person name="Fletcher R."/>
            <person name="Gerhard D.S."/>
            <person name="Goodstein D."/>
            <person name="Graves T."/>
            <person name="Grigoriev I.V."/>
            <person name="Grimwood J."/>
            <person name="Kawashima T."/>
            <person name="Lindquist E."/>
            <person name="Lucas S.M."/>
            <person name="Mead P.E."/>
            <person name="Mitros T."/>
            <person name="Ogino H."/>
            <person name="Ohta Y."/>
            <person name="Poliakov A.V."/>
            <person name="Pollet N."/>
            <person name="Robert J."/>
            <person name="Salamov A."/>
            <person name="Sater A.K."/>
            <person name="Schmutz J."/>
            <person name="Terry A."/>
            <person name="Vize P.D."/>
            <person name="Warren W.C."/>
            <person name="Wells D."/>
            <person name="Wills A."/>
            <person name="Wilson R.K."/>
            <person name="Zimmerman L.B."/>
            <person name="Zorn A.M."/>
            <person name="Grainger R."/>
            <person name="Grammer T."/>
            <person name="Khokha M.K."/>
            <person name="Richardson P.M."/>
            <person name="Rokhsar D.S."/>
        </authorList>
    </citation>
    <scope>NUCLEOTIDE SEQUENCE [LARGE SCALE GENOMIC DNA]</scope>
    <source>
        <strain evidence="3">Nigerian</strain>
    </source>
</reference>
<dbReference type="AlphaFoldDB" id="A0A803K598"/>
<dbReference type="SUPFAM" id="SSF56672">
    <property type="entry name" value="DNA/RNA polymerases"/>
    <property type="match status" value="1"/>
</dbReference>
<name>A0A803K598_XENTR</name>
<feature type="domain" description="Reverse transcriptase" evidence="2">
    <location>
        <begin position="481"/>
        <end position="750"/>
    </location>
</feature>
<evidence type="ECO:0000256" key="1">
    <source>
        <dbReference type="SAM" id="Phobius"/>
    </source>
</evidence>
<dbReference type="PROSITE" id="PS50878">
    <property type="entry name" value="RT_POL"/>
    <property type="match status" value="1"/>
</dbReference>
<keyword evidence="1" id="KW-0472">Membrane</keyword>
<feature type="transmembrane region" description="Helical" evidence="1">
    <location>
        <begin position="786"/>
        <end position="809"/>
    </location>
</feature>
<dbReference type="InterPro" id="IPR000477">
    <property type="entry name" value="RT_dom"/>
</dbReference>
<reference evidence="3" key="2">
    <citation type="submission" date="2021-03" db="UniProtKB">
        <authorList>
            <consortium name="Ensembl"/>
        </authorList>
    </citation>
    <scope>IDENTIFICATION</scope>
</reference>
<proteinExistence type="predicted"/>
<dbReference type="InterPro" id="IPR005135">
    <property type="entry name" value="Endo/exonuclease/phosphatase"/>
</dbReference>
<evidence type="ECO:0000313" key="3">
    <source>
        <dbReference type="Ensembl" id="ENSXETP00000115452"/>
    </source>
</evidence>
<evidence type="ECO:0000259" key="2">
    <source>
        <dbReference type="PROSITE" id="PS50878"/>
    </source>
</evidence>
<dbReference type="CDD" id="cd09076">
    <property type="entry name" value="L1-EN"/>
    <property type="match status" value="1"/>
</dbReference>
<dbReference type="InterPro" id="IPR043502">
    <property type="entry name" value="DNA/RNA_pol_sf"/>
</dbReference>
<dbReference type="InParanoid" id="A0A803K598"/>
<dbReference type="Gene3D" id="3.60.10.10">
    <property type="entry name" value="Endonuclease/exonuclease/phosphatase"/>
    <property type="match status" value="1"/>
</dbReference>
<dbReference type="PANTHER" id="PTHR31635:SF196">
    <property type="entry name" value="REVERSE TRANSCRIPTASE DOMAIN-CONTAINING PROTEIN-RELATED"/>
    <property type="match status" value="1"/>
</dbReference>
<dbReference type="CDD" id="cd01650">
    <property type="entry name" value="RT_nLTR_like"/>
    <property type="match status" value="1"/>
</dbReference>
<dbReference type="Pfam" id="PF00078">
    <property type="entry name" value="RVT_1"/>
    <property type="match status" value="1"/>
</dbReference>
<dbReference type="GO" id="GO:0003824">
    <property type="term" value="F:catalytic activity"/>
    <property type="evidence" value="ECO:0007669"/>
    <property type="project" value="InterPro"/>
</dbReference>
<dbReference type="InterPro" id="IPR036691">
    <property type="entry name" value="Endo/exonu/phosph_ase_sf"/>
</dbReference>
<organism evidence="3">
    <name type="scientific">Xenopus tropicalis</name>
    <name type="common">Western clawed frog</name>
    <name type="synonym">Silurana tropicalis</name>
    <dbReference type="NCBI Taxonomy" id="8364"/>
    <lineage>
        <taxon>Eukaryota</taxon>
        <taxon>Metazoa</taxon>
        <taxon>Chordata</taxon>
        <taxon>Craniata</taxon>
        <taxon>Vertebrata</taxon>
        <taxon>Euteleostomi</taxon>
        <taxon>Amphibia</taxon>
        <taxon>Batrachia</taxon>
        <taxon>Anura</taxon>
        <taxon>Pipoidea</taxon>
        <taxon>Pipidae</taxon>
        <taxon>Xenopodinae</taxon>
        <taxon>Xenopus</taxon>
        <taxon>Silurana</taxon>
    </lineage>
</organism>